<proteinExistence type="predicted"/>
<evidence type="ECO:0000313" key="2">
    <source>
        <dbReference type="Proteomes" id="UP000824533"/>
    </source>
</evidence>
<reference evidence="1 2" key="1">
    <citation type="journal article" date="2021" name="Front. Genet.">
        <title>Chromosome-Level Genome Assembly Reveals Significant Gene Expansion in the Toll and IMD Signaling Pathways of Dendrolimus kikuchii.</title>
        <authorList>
            <person name="Zhou J."/>
            <person name="Wu P."/>
            <person name="Xiong Z."/>
            <person name="Liu N."/>
            <person name="Zhao N."/>
            <person name="Ji M."/>
            <person name="Qiu Y."/>
            <person name="Yang B."/>
        </authorList>
    </citation>
    <scope>NUCLEOTIDE SEQUENCE [LARGE SCALE GENOMIC DNA]</scope>
    <source>
        <strain evidence="1">Ann1</strain>
    </source>
</reference>
<keyword evidence="2" id="KW-1185">Reference proteome</keyword>
<evidence type="ECO:0000313" key="1">
    <source>
        <dbReference type="EMBL" id="KAJ0184259.1"/>
    </source>
</evidence>
<sequence length="275" mass="32061">MFGENYRKHIKPLPLGTTWITLRNDNSADNGASDLCLEVTLIPAEHCLGSVMFLFRTRDMTILFTGDFRFDTNDIPNIDQLHTDGKPIQIDVMYVDTTFQANEQYANAEFPNRRYAVECAIVEMKNWLDKNENNCIALSPPAKIGYEEVFNSIYNHLGYKVYVRDEVRKYYTEIQEVLDVTTDDLNSRVHFCSDKMENGFHVNCKINRYNKTFLYVRLSAYKWGNWNTNQNVICYENQKRLNVCFATHCSSSELKAFVNYFAPKKIVGFSEEYRG</sequence>
<name>A0ACC1DJW3_9NEOP</name>
<protein>
    <submittedName>
        <fullName evidence="1">Uncharacterized protein</fullName>
    </submittedName>
</protein>
<organism evidence="1 2">
    <name type="scientific">Dendrolimus kikuchii</name>
    <dbReference type="NCBI Taxonomy" id="765133"/>
    <lineage>
        <taxon>Eukaryota</taxon>
        <taxon>Metazoa</taxon>
        <taxon>Ecdysozoa</taxon>
        <taxon>Arthropoda</taxon>
        <taxon>Hexapoda</taxon>
        <taxon>Insecta</taxon>
        <taxon>Pterygota</taxon>
        <taxon>Neoptera</taxon>
        <taxon>Endopterygota</taxon>
        <taxon>Lepidoptera</taxon>
        <taxon>Glossata</taxon>
        <taxon>Ditrysia</taxon>
        <taxon>Bombycoidea</taxon>
        <taxon>Lasiocampidae</taxon>
        <taxon>Dendrolimus</taxon>
    </lineage>
</organism>
<gene>
    <name evidence="1" type="ORF">K1T71_000682</name>
</gene>
<comment type="caution">
    <text evidence="1">The sequence shown here is derived from an EMBL/GenBank/DDBJ whole genome shotgun (WGS) entry which is preliminary data.</text>
</comment>
<dbReference type="Proteomes" id="UP000824533">
    <property type="component" value="Linkage Group LG01"/>
</dbReference>
<accession>A0ACC1DJW3</accession>
<dbReference type="EMBL" id="CM034387">
    <property type="protein sequence ID" value="KAJ0184259.1"/>
    <property type="molecule type" value="Genomic_DNA"/>
</dbReference>